<gene>
    <name evidence="2" type="ORF">SAMN04488570_3526</name>
</gene>
<dbReference type="Proteomes" id="UP000198859">
    <property type="component" value="Chromosome I"/>
</dbReference>
<keyword evidence="3" id="KW-1185">Reference proteome</keyword>
<proteinExistence type="predicted"/>
<dbReference type="EMBL" id="LT629757">
    <property type="protein sequence ID" value="SDT10061.1"/>
    <property type="molecule type" value="Genomic_DNA"/>
</dbReference>
<keyword evidence="1" id="KW-0732">Signal</keyword>
<evidence type="ECO:0000313" key="2">
    <source>
        <dbReference type="EMBL" id="SDT10061.1"/>
    </source>
</evidence>
<dbReference type="RefSeq" id="WP_091732388.1">
    <property type="nucleotide sequence ID" value="NZ_LT629757.1"/>
</dbReference>
<name>A0A1H1XLX1_9ACTN</name>
<accession>A0A1H1XLX1</accession>
<evidence type="ECO:0000256" key="1">
    <source>
        <dbReference type="SAM" id="SignalP"/>
    </source>
</evidence>
<evidence type="ECO:0000313" key="3">
    <source>
        <dbReference type="Proteomes" id="UP000198859"/>
    </source>
</evidence>
<dbReference type="STRING" id="642780.SAMN04488570_3526"/>
<reference evidence="3" key="1">
    <citation type="submission" date="2016-10" db="EMBL/GenBank/DDBJ databases">
        <authorList>
            <person name="Varghese N."/>
            <person name="Submissions S."/>
        </authorList>
    </citation>
    <scope>NUCLEOTIDE SEQUENCE [LARGE SCALE GENOMIC DNA]</scope>
    <source>
        <strain evidence="3">DSM 22127</strain>
    </source>
</reference>
<dbReference type="OrthoDB" id="2735480at2"/>
<sequence length="215" mass="22143">MALVAGAGTLGAATPASAAPGVCAGVSGCRVVRSADVDGNGTADQIGVVRKGGSGADQGTVTVRVRTRPGTIVKATRTLTSWSGPVWQGSATLDERTGKDLVVGFTQGAHAEFFRVLTFRGGKLVTLPAPGGGTWTVDGALMDDVGWARSTDDPRGLVRARVAERDADGVMQGTVTTWRHSSSGWKRGAVKKYPDMTDEAAGAFAGWKVAGLPRF</sequence>
<feature type="signal peptide" evidence="1">
    <location>
        <begin position="1"/>
        <end position="18"/>
    </location>
</feature>
<protein>
    <submittedName>
        <fullName evidence="2">Uncharacterized protein</fullName>
    </submittedName>
</protein>
<dbReference type="AlphaFoldDB" id="A0A1H1XLX1"/>
<feature type="chain" id="PRO_5009265649" evidence="1">
    <location>
        <begin position="19"/>
        <end position="215"/>
    </location>
</feature>
<organism evidence="2 3">
    <name type="scientific">Nocardioides scoriae</name>
    <dbReference type="NCBI Taxonomy" id="642780"/>
    <lineage>
        <taxon>Bacteria</taxon>
        <taxon>Bacillati</taxon>
        <taxon>Actinomycetota</taxon>
        <taxon>Actinomycetes</taxon>
        <taxon>Propionibacteriales</taxon>
        <taxon>Nocardioidaceae</taxon>
        <taxon>Nocardioides</taxon>
    </lineage>
</organism>